<dbReference type="PROSITE" id="PS51007">
    <property type="entry name" value="CYTC"/>
    <property type="match status" value="1"/>
</dbReference>
<dbReference type="AlphaFoldDB" id="A0A6I6AJH0"/>
<evidence type="ECO:0000256" key="2">
    <source>
        <dbReference type="ARBA" id="ARBA00022723"/>
    </source>
</evidence>
<proteinExistence type="predicted"/>
<protein>
    <recommendedName>
        <fullName evidence="5">Cytochrome c domain-containing protein</fullName>
    </recommendedName>
</protein>
<dbReference type="NCBIfam" id="TIGR02603">
    <property type="entry name" value="CxxCH_TIGR02603"/>
    <property type="match status" value="1"/>
</dbReference>
<keyword evidence="2 4" id="KW-0479">Metal-binding</keyword>
<gene>
    <name evidence="6" type="ORF">F1728_22715</name>
</gene>
<dbReference type="Proteomes" id="UP000427281">
    <property type="component" value="Chromosome"/>
</dbReference>
<dbReference type="GO" id="GO:0046872">
    <property type="term" value="F:metal ion binding"/>
    <property type="evidence" value="ECO:0007669"/>
    <property type="project" value="UniProtKB-KW"/>
</dbReference>
<dbReference type="SUPFAM" id="SSF50952">
    <property type="entry name" value="Soluble quinoprotein glucose dehydrogenase"/>
    <property type="match status" value="1"/>
</dbReference>
<dbReference type="InterPro" id="IPR036909">
    <property type="entry name" value="Cyt_c-like_dom_sf"/>
</dbReference>
<dbReference type="InterPro" id="IPR009056">
    <property type="entry name" value="Cyt_c-like_dom"/>
</dbReference>
<dbReference type="Pfam" id="PF07995">
    <property type="entry name" value="GSDH"/>
    <property type="match status" value="1"/>
</dbReference>
<evidence type="ECO:0000256" key="3">
    <source>
        <dbReference type="ARBA" id="ARBA00023004"/>
    </source>
</evidence>
<keyword evidence="7" id="KW-1185">Reference proteome</keyword>
<dbReference type="EMBL" id="CP043930">
    <property type="protein sequence ID" value="QGQ25325.1"/>
    <property type="molecule type" value="Genomic_DNA"/>
</dbReference>
<keyword evidence="3 4" id="KW-0408">Iron</keyword>
<dbReference type="Gene3D" id="2.120.10.30">
    <property type="entry name" value="TolB, C-terminal domain"/>
    <property type="match status" value="1"/>
</dbReference>
<dbReference type="InterPro" id="IPR012938">
    <property type="entry name" value="Glc/Sorbosone_DH"/>
</dbReference>
<dbReference type="SUPFAM" id="SSF48695">
    <property type="entry name" value="Multiheme cytochromes"/>
    <property type="match status" value="1"/>
</dbReference>
<keyword evidence="1 4" id="KW-0349">Heme</keyword>
<dbReference type="Gene3D" id="1.10.760.10">
    <property type="entry name" value="Cytochrome c-like domain"/>
    <property type="match status" value="1"/>
</dbReference>
<dbReference type="GO" id="GO:0009055">
    <property type="term" value="F:electron transfer activity"/>
    <property type="evidence" value="ECO:0007669"/>
    <property type="project" value="InterPro"/>
</dbReference>
<evidence type="ECO:0000256" key="4">
    <source>
        <dbReference type="PROSITE-ProRule" id="PRU00433"/>
    </source>
</evidence>
<dbReference type="PANTHER" id="PTHR19328:SF75">
    <property type="entry name" value="ALDOSE SUGAR DEHYDROGENASE YLII"/>
    <property type="match status" value="1"/>
</dbReference>
<sequence length="1017" mass="114867">MRRRIHSAGAKTGSCISHRRRGLLCMKAPGKKSNSRVWLVWSLVLTGLFCLQGRLQAQDAQYGIEKRIPWTTSKVQGSPDPALPYETERAFPQLKFNQPLVVATAPGMKRFFVAERKGKIFSFDYQDQGTSETELFLDLKQHVPELNEIYGMAFHPRFEENGYVYICYVLKPGLPEGTRVSRFKVQEANRLHCDPESEETLIEWLSGGHNGGCLRFGPDGYLYISTGDGGPASPPDIHNAGQDVSNLLSCVLRIDVDQRSQDLPYTIPADNPFVKLPNVRPEIWAFGFRNPWKMCFDPKSGDLWVGDVGWELWELVYRVEKGGNYGWSIKEGRQPVKPGNQLGPTPILPPTIAHSHREARSITGGYFYGGTRLPDLKDTYIYGDYSTGKLWGLRYENQRVNWHQELANSTLKVTAFAIDDAGEVYIVDIEGGAFHRLAPIKESDHNPDFPTRLSQTGLFESTEKHQVAAGVIPYEINAPAWADYATSERFIALPPDTTIEVVQKRFWNFPKDTVLVKTISLETERGNPQTALRLETQLLHFNGARWQGYSYRWNEDQTDATLVPSEGDSIKLEITDAGHPDGKLNYEWRVSSRAECAVCHTPYQNYLSVLSFEEAQLNRERKFGDIVDNQLRALAHIKVLPESVWNESKGTRAHYLVDPHNTAAALNLRARSYLHANCRHCHRNNGGGGSTIELDASFDLEAMKAVGVTPTQGKFEILGAEVIAPGDPYRSVLLYRMSKLGKGRMPYSGSSIVDVEGTRLIQEWIERLPTRPHELQFEISRQRNRQVHLLEDAVQIEDQEFSGQKLQEVLENTSGGLLLLSALDRKPMSEDTQNQIVRLATQGGNPLVRDLFERFLPEDQRVKRLGQNIDHRALLSLPGDSREGKRLFMEMAGLQCRNCHRVHQHGKELGPDLTQIGKKLSRQELLENIIEPSKKIDEKYFTCVVELRSGKVVSGLLVRRDDVGVVLKDAKNELVEIPVQDVETVVMQKKSLMPDQLLRDLTAEQAAHLLAYLESLK</sequence>
<organism evidence="6 7">
    <name type="scientific">Gimesia benthica</name>
    <dbReference type="NCBI Taxonomy" id="2608982"/>
    <lineage>
        <taxon>Bacteria</taxon>
        <taxon>Pseudomonadati</taxon>
        <taxon>Planctomycetota</taxon>
        <taxon>Planctomycetia</taxon>
        <taxon>Planctomycetales</taxon>
        <taxon>Planctomycetaceae</taxon>
        <taxon>Gimesia</taxon>
    </lineage>
</organism>
<dbReference type="GO" id="GO:0020037">
    <property type="term" value="F:heme binding"/>
    <property type="evidence" value="ECO:0007669"/>
    <property type="project" value="InterPro"/>
</dbReference>
<evidence type="ECO:0000259" key="5">
    <source>
        <dbReference type="PROSITE" id="PS51007"/>
    </source>
</evidence>
<accession>A0A6I6AJH0</accession>
<dbReference type="KEGG" id="gim:F1728_22715"/>
<dbReference type="InterPro" id="IPR013427">
    <property type="entry name" value="Haem-bd_dom_put"/>
</dbReference>
<name>A0A6I6AJH0_9PLAN</name>
<evidence type="ECO:0000313" key="7">
    <source>
        <dbReference type="Proteomes" id="UP000427281"/>
    </source>
</evidence>
<dbReference type="InterPro" id="IPR011041">
    <property type="entry name" value="Quinoprot_gluc/sorb_DH_b-prop"/>
</dbReference>
<evidence type="ECO:0000313" key="6">
    <source>
        <dbReference type="EMBL" id="QGQ25325.1"/>
    </source>
</evidence>
<reference evidence="6 7" key="1">
    <citation type="submission" date="2019-09" db="EMBL/GenBank/DDBJ databases">
        <title>Gimesia benthica sp. nov., a novel bacterium isolated from deep-sea water of the Northwest Indian Ocean.</title>
        <authorList>
            <person name="Dai X."/>
        </authorList>
    </citation>
    <scope>NUCLEOTIDE SEQUENCE [LARGE SCALE GENOMIC DNA]</scope>
    <source>
        <strain evidence="6 7">E7</strain>
    </source>
</reference>
<evidence type="ECO:0000256" key="1">
    <source>
        <dbReference type="ARBA" id="ARBA00022617"/>
    </source>
</evidence>
<dbReference type="SUPFAM" id="SSF46626">
    <property type="entry name" value="Cytochrome c"/>
    <property type="match status" value="1"/>
</dbReference>
<dbReference type="InterPro" id="IPR036280">
    <property type="entry name" value="Multihaem_cyt_sf"/>
</dbReference>
<feature type="domain" description="Cytochrome c" evidence="5">
    <location>
        <begin position="879"/>
        <end position="1017"/>
    </location>
</feature>
<dbReference type="PANTHER" id="PTHR19328">
    <property type="entry name" value="HEDGEHOG-INTERACTING PROTEIN"/>
    <property type="match status" value="1"/>
</dbReference>
<dbReference type="InterPro" id="IPR011042">
    <property type="entry name" value="6-blade_b-propeller_TolB-like"/>
</dbReference>